<evidence type="ECO:0000313" key="3">
    <source>
        <dbReference type="Proteomes" id="UP000002051"/>
    </source>
</evidence>
<accession>A0A072TQV4</accession>
<name>A0A072TQV4_MEDTR</name>
<evidence type="ECO:0000313" key="1">
    <source>
        <dbReference type="EMBL" id="KEH19606.1"/>
    </source>
</evidence>
<reference evidence="2" key="3">
    <citation type="submission" date="2015-04" db="UniProtKB">
        <authorList>
            <consortium name="EnsemblPlants"/>
        </authorList>
    </citation>
    <scope>IDENTIFICATION</scope>
    <source>
        <strain evidence="2">cv. Jemalong A17</strain>
    </source>
</reference>
<protein>
    <submittedName>
        <fullName evidence="1 2">Uncharacterized protein</fullName>
    </submittedName>
</protein>
<proteinExistence type="predicted"/>
<organism evidence="1 3">
    <name type="scientific">Medicago truncatula</name>
    <name type="common">Barrel medic</name>
    <name type="synonym">Medicago tribuloides</name>
    <dbReference type="NCBI Taxonomy" id="3880"/>
    <lineage>
        <taxon>Eukaryota</taxon>
        <taxon>Viridiplantae</taxon>
        <taxon>Streptophyta</taxon>
        <taxon>Embryophyta</taxon>
        <taxon>Tracheophyta</taxon>
        <taxon>Spermatophyta</taxon>
        <taxon>Magnoliopsida</taxon>
        <taxon>eudicotyledons</taxon>
        <taxon>Gunneridae</taxon>
        <taxon>Pentapetalae</taxon>
        <taxon>rosids</taxon>
        <taxon>fabids</taxon>
        <taxon>Fabales</taxon>
        <taxon>Fabaceae</taxon>
        <taxon>Papilionoideae</taxon>
        <taxon>50 kb inversion clade</taxon>
        <taxon>NPAAA clade</taxon>
        <taxon>Hologalegina</taxon>
        <taxon>IRL clade</taxon>
        <taxon>Trifolieae</taxon>
        <taxon>Medicago</taxon>
    </lineage>
</organism>
<evidence type="ECO:0000313" key="2">
    <source>
        <dbReference type="EnsemblPlants" id="KEH19606"/>
    </source>
</evidence>
<sequence length="124" mass="14280">MIVLKTIGYNNDLQPSNLCNQVPACHAKRTRMQEWADYIDAKIYILQYQNLQSNFLKGVWGIQWATQQIYLQDVVLKIATRDRLTLKAQLRKPIANNSVGIKGAQLNNDQKLLKTRIPNIVLED</sequence>
<reference evidence="1 3" key="1">
    <citation type="journal article" date="2011" name="Nature">
        <title>The Medicago genome provides insight into the evolution of rhizobial symbioses.</title>
        <authorList>
            <person name="Young N.D."/>
            <person name="Debelle F."/>
            <person name="Oldroyd G.E."/>
            <person name="Geurts R."/>
            <person name="Cannon S.B."/>
            <person name="Udvardi M.K."/>
            <person name="Benedito V.A."/>
            <person name="Mayer K.F."/>
            <person name="Gouzy J."/>
            <person name="Schoof H."/>
            <person name="Van de Peer Y."/>
            <person name="Proost S."/>
            <person name="Cook D.R."/>
            <person name="Meyers B.C."/>
            <person name="Spannagl M."/>
            <person name="Cheung F."/>
            <person name="De Mita S."/>
            <person name="Krishnakumar V."/>
            <person name="Gundlach H."/>
            <person name="Zhou S."/>
            <person name="Mudge J."/>
            <person name="Bharti A.K."/>
            <person name="Murray J.D."/>
            <person name="Naoumkina M.A."/>
            <person name="Rosen B."/>
            <person name="Silverstein K.A."/>
            <person name="Tang H."/>
            <person name="Rombauts S."/>
            <person name="Zhao P.X."/>
            <person name="Zhou P."/>
            <person name="Barbe V."/>
            <person name="Bardou P."/>
            <person name="Bechner M."/>
            <person name="Bellec A."/>
            <person name="Berger A."/>
            <person name="Berges H."/>
            <person name="Bidwell S."/>
            <person name="Bisseling T."/>
            <person name="Choisne N."/>
            <person name="Couloux A."/>
            <person name="Denny R."/>
            <person name="Deshpande S."/>
            <person name="Dai X."/>
            <person name="Doyle J.J."/>
            <person name="Dudez A.M."/>
            <person name="Farmer A.D."/>
            <person name="Fouteau S."/>
            <person name="Franken C."/>
            <person name="Gibelin C."/>
            <person name="Gish J."/>
            <person name="Goldstein S."/>
            <person name="Gonzalez A.J."/>
            <person name="Green P.J."/>
            <person name="Hallab A."/>
            <person name="Hartog M."/>
            <person name="Hua A."/>
            <person name="Humphray S.J."/>
            <person name="Jeong D.H."/>
            <person name="Jing Y."/>
            <person name="Jocker A."/>
            <person name="Kenton S.M."/>
            <person name="Kim D.J."/>
            <person name="Klee K."/>
            <person name="Lai H."/>
            <person name="Lang C."/>
            <person name="Lin S."/>
            <person name="Macmil S.L."/>
            <person name="Magdelenat G."/>
            <person name="Matthews L."/>
            <person name="McCorrison J."/>
            <person name="Monaghan E.L."/>
            <person name="Mun J.H."/>
            <person name="Najar F.Z."/>
            <person name="Nicholson C."/>
            <person name="Noirot C."/>
            <person name="O'Bleness M."/>
            <person name="Paule C.R."/>
            <person name="Poulain J."/>
            <person name="Prion F."/>
            <person name="Qin B."/>
            <person name="Qu C."/>
            <person name="Retzel E.F."/>
            <person name="Riddle C."/>
            <person name="Sallet E."/>
            <person name="Samain S."/>
            <person name="Samson N."/>
            <person name="Sanders I."/>
            <person name="Saurat O."/>
            <person name="Scarpelli C."/>
            <person name="Schiex T."/>
            <person name="Segurens B."/>
            <person name="Severin A.J."/>
            <person name="Sherrier D.J."/>
            <person name="Shi R."/>
            <person name="Sims S."/>
            <person name="Singer S.R."/>
            <person name="Sinharoy S."/>
            <person name="Sterck L."/>
            <person name="Viollet A."/>
            <person name="Wang B.B."/>
            <person name="Wang K."/>
            <person name="Wang M."/>
            <person name="Wang X."/>
            <person name="Warfsmann J."/>
            <person name="Weissenbach J."/>
            <person name="White D.D."/>
            <person name="White J.D."/>
            <person name="Wiley G.B."/>
            <person name="Wincker P."/>
            <person name="Xing Y."/>
            <person name="Yang L."/>
            <person name="Yao Z."/>
            <person name="Ying F."/>
            <person name="Zhai J."/>
            <person name="Zhou L."/>
            <person name="Zuber A."/>
            <person name="Denarie J."/>
            <person name="Dixon R.A."/>
            <person name="May G.D."/>
            <person name="Schwartz D.C."/>
            <person name="Rogers J."/>
            <person name="Quetier F."/>
            <person name="Town C.D."/>
            <person name="Roe B.A."/>
        </authorList>
    </citation>
    <scope>NUCLEOTIDE SEQUENCE [LARGE SCALE GENOMIC DNA]</scope>
    <source>
        <strain evidence="1">A17</strain>
        <strain evidence="2 3">cv. Jemalong A17</strain>
    </source>
</reference>
<dbReference type="Proteomes" id="UP000002051">
    <property type="component" value="Chromosome 8"/>
</dbReference>
<dbReference type="EnsemblPlants" id="KEH19606">
    <property type="protein sequence ID" value="KEH19606"/>
    <property type="gene ID" value="MTR_8g464810"/>
</dbReference>
<gene>
    <name evidence="1" type="ordered locus">MTR_8g464810</name>
</gene>
<reference evidence="1 3" key="2">
    <citation type="journal article" date="2014" name="BMC Genomics">
        <title>An improved genome release (version Mt4.0) for the model legume Medicago truncatula.</title>
        <authorList>
            <person name="Tang H."/>
            <person name="Krishnakumar V."/>
            <person name="Bidwell S."/>
            <person name="Rosen B."/>
            <person name="Chan A."/>
            <person name="Zhou S."/>
            <person name="Gentzbittel L."/>
            <person name="Childs K.L."/>
            <person name="Yandell M."/>
            <person name="Gundlach H."/>
            <person name="Mayer K.F."/>
            <person name="Schwartz D.C."/>
            <person name="Town C.D."/>
        </authorList>
    </citation>
    <scope>GENOME REANNOTATION</scope>
    <source>
        <strain evidence="1">A17</strain>
        <strain evidence="2 3">cv. Jemalong A17</strain>
    </source>
</reference>
<dbReference type="AlphaFoldDB" id="A0A072TQV4"/>
<dbReference type="EMBL" id="CM001224">
    <property type="protein sequence ID" value="KEH19606.1"/>
    <property type="molecule type" value="Genomic_DNA"/>
</dbReference>
<keyword evidence="3" id="KW-1185">Reference proteome</keyword>
<dbReference type="HOGENOM" id="CLU_2007346_0_0_1"/>